<dbReference type="PROSITE" id="PS50059">
    <property type="entry name" value="FKBP_PPIASE"/>
    <property type="match status" value="1"/>
</dbReference>
<keyword evidence="4" id="KW-0963">Cytoplasm</keyword>
<evidence type="ECO:0000313" key="13">
    <source>
        <dbReference type="Proteomes" id="UP000664795"/>
    </source>
</evidence>
<evidence type="ECO:0000256" key="1">
    <source>
        <dbReference type="ARBA" id="ARBA00000971"/>
    </source>
</evidence>
<evidence type="ECO:0000256" key="5">
    <source>
        <dbReference type="ARBA" id="ARBA00023110"/>
    </source>
</evidence>
<comment type="catalytic activity">
    <reaction evidence="1 9 10">
        <text>[protein]-peptidylproline (omega=180) = [protein]-peptidylproline (omega=0)</text>
        <dbReference type="Rhea" id="RHEA:16237"/>
        <dbReference type="Rhea" id="RHEA-COMP:10747"/>
        <dbReference type="Rhea" id="RHEA-COMP:10748"/>
        <dbReference type="ChEBI" id="CHEBI:83833"/>
        <dbReference type="ChEBI" id="CHEBI:83834"/>
        <dbReference type="EC" id="5.2.1.8"/>
    </reaction>
</comment>
<accession>A0A939G3F5</accession>
<comment type="similarity">
    <text evidence="3 10">Belongs to the FKBP-type PPIase family.</text>
</comment>
<evidence type="ECO:0000256" key="9">
    <source>
        <dbReference type="PROSITE-ProRule" id="PRU00277"/>
    </source>
</evidence>
<evidence type="ECO:0000256" key="3">
    <source>
        <dbReference type="ARBA" id="ARBA00006577"/>
    </source>
</evidence>
<dbReference type="InterPro" id="IPR001179">
    <property type="entry name" value="PPIase_FKBP_dom"/>
</dbReference>
<evidence type="ECO:0000256" key="8">
    <source>
        <dbReference type="ARBA" id="ARBA00037071"/>
    </source>
</evidence>
<keyword evidence="7 9" id="KW-0413">Isomerase</keyword>
<dbReference type="PANTHER" id="PTHR47861:SF3">
    <property type="entry name" value="FKBP-TYPE PEPTIDYL-PROLYL CIS-TRANS ISOMERASE SLYD"/>
    <property type="match status" value="1"/>
</dbReference>
<dbReference type="SUPFAM" id="SSF54534">
    <property type="entry name" value="FKBP-like"/>
    <property type="match status" value="1"/>
</dbReference>
<dbReference type="Gene3D" id="3.10.50.40">
    <property type="match status" value="1"/>
</dbReference>
<protein>
    <recommendedName>
        <fullName evidence="10">Peptidyl-prolyl cis-trans isomerase</fullName>
        <ecNumber evidence="10">5.2.1.8</ecNumber>
    </recommendedName>
</protein>
<dbReference type="GO" id="GO:0042026">
    <property type="term" value="P:protein refolding"/>
    <property type="evidence" value="ECO:0007669"/>
    <property type="project" value="UniProtKB-ARBA"/>
</dbReference>
<keyword evidence="5 9" id="KW-0697">Rotamase</keyword>
<dbReference type="EMBL" id="JAFMYU010000001">
    <property type="protein sequence ID" value="MBO0929552.1"/>
    <property type="molecule type" value="Genomic_DNA"/>
</dbReference>
<organism evidence="12 13">
    <name type="scientific">Fibrella aquatilis</name>
    <dbReference type="NCBI Taxonomy" id="2817059"/>
    <lineage>
        <taxon>Bacteria</taxon>
        <taxon>Pseudomonadati</taxon>
        <taxon>Bacteroidota</taxon>
        <taxon>Cytophagia</taxon>
        <taxon>Cytophagales</taxon>
        <taxon>Spirosomataceae</taxon>
        <taxon>Fibrella</taxon>
    </lineage>
</organism>
<comment type="function">
    <text evidence="8">Also involved in hydrogenase metallocenter assembly, probably by participating in the nickel insertion step. This function in hydrogenase biosynthesis requires chaperone activity and the presence of the metal-binding domain, but not PPIase activity.</text>
</comment>
<reference evidence="12 13" key="1">
    <citation type="submission" date="2021-03" db="EMBL/GenBank/DDBJ databases">
        <title>Fibrella sp. HMF5036 genome sequencing and assembly.</title>
        <authorList>
            <person name="Kang H."/>
            <person name="Kim H."/>
            <person name="Bae S."/>
            <person name="Joh K."/>
        </authorList>
    </citation>
    <scope>NUCLEOTIDE SEQUENCE [LARGE SCALE GENOMIC DNA]</scope>
    <source>
        <strain evidence="12 13">HMF5036</strain>
    </source>
</reference>
<comment type="subcellular location">
    <subcellularLocation>
        <location evidence="2">Cytoplasm</location>
    </subcellularLocation>
</comment>
<comment type="caution">
    <text evidence="12">The sequence shown here is derived from an EMBL/GenBank/DDBJ whole genome shotgun (WGS) entry which is preliminary data.</text>
</comment>
<dbReference type="GO" id="GO:0003755">
    <property type="term" value="F:peptidyl-prolyl cis-trans isomerase activity"/>
    <property type="evidence" value="ECO:0007669"/>
    <property type="project" value="UniProtKB-UniRule"/>
</dbReference>
<dbReference type="InterPro" id="IPR046357">
    <property type="entry name" value="PPIase_dom_sf"/>
</dbReference>
<dbReference type="AlphaFoldDB" id="A0A939G3F5"/>
<evidence type="ECO:0000256" key="6">
    <source>
        <dbReference type="ARBA" id="ARBA00023186"/>
    </source>
</evidence>
<dbReference type="RefSeq" id="WP_207333517.1">
    <property type="nucleotide sequence ID" value="NZ_JAFMYU010000001.1"/>
</dbReference>
<sequence length="155" mass="16603">MHITKHKVAAIHYTLRDEAGKVIDSSVGNEPLYYLHGEGNLIPGMEEGLEGRQAGDKLQLTIPPEKGYGVRNDDMIEEVPRSAFGGQPVEVGMQFNAGQGQIVTVVAVGKDTVTVDANHELAGQNLNFDIEVMNVRDASSDEISHGHVHGPGGAH</sequence>
<keyword evidence="13" id="KW-1185">Reference proteome</keyword>
<evidence type="ECO:0000256" key="4">
    <source>
        <dbReference type="ARBA" id="ARBA00022490"/>
    </source>
</evidence>
<evidence type="ECO:0000259" key="11">
    <source>
        <dbReference type="PROSITE" id="PS50059"/>
    </source>
</evidence>
<dbReference type="PANTHER" id="PTHR47861">
    <property type="entry name" value="FKBP-TYPE PEPTIDYL-PROLYL CIS-TRANS ISOMERASE SLYD"/>
    <property type="match status" value="1"/>
</dbReference>
<name>A0A939G3F5_9BACT</name>
<feature type="domain" description="PPIase FKBP-type" evidence="11">
    <location>
        <begin position="6"/>
        <end position="83"/>
    </location>
</feature>
<evidence type="ECO:0000256" key="2">
    <source>
        <dbReference type="ARBA" id="ARBA00004496"/>
    </source>
</evidence>
<proteinExistence type="inferred from homology"/>
<dbReference type="EC" id="5.2.1.8" evidence="10"/>
<keyword evidence="6" id="KW-0143">Chaperone</keyword>
<gene>
    <name evidence="12" type="ORF">J2I48_01020</name>
</gene>
<dbReference type="Pfam" id="PF00254">
    <property type="entry name" value="FKBP_C"/>
    <property type="match status" value="1"/>
</dbReference>
<dbReference type="Proteomes" id="UP000664795">
    <property type="component" value="Unassembled WGS sequence"/>
</dbReference>
<evidence type="ECO:0000256" key="7">
    <source>
        <dbReference type="ARBA" id="ARBA00023235"/>
    </source>
</evidence>
<evidence type="ECO:0000256" key="10">
    <source>
        <dbReference type="RuleBase" id="RU003915"/>
    </source>
</evidence>
<dbReference type="GO" id="GO:0005737">
    <property type="term" value="C:cytoplasm"/>
    <property type="evidence" value="ECO:0007669"/>
    <property type="project" value="UniProtKB-SubCell"/>
</dbReference>
<evidence type="ECO:0000313" key="12">
    <source>
        <dbReference type="EMBL" id="MBO0929552.1"/>
    </source>
</evidence>